<dbReference type="InterPro" id="IPR051782">
    <property type="entry name" value="ABC_Transporter_VariousFunc"/>
</dbReference>
<evidence type="ECO:0000313" key="5">
    <source>
        <dbReference type="EMBL" id="MBD2864117.1"/>
    </source>
</evidence>
<keyword evidence="2" id="KW-0547">Nucleotide-binding</keyword>
<dbReference type="GO" id="GO:0016887">
    <property type="term" value="F:ATP hydrolysis activity"/>
    <property type="evidence" value="ECO:0007669"/>
    <property type="project" value="InterPro"/>
</dbReference>
<dbReference type="SMART" id="SM00382">
    <property type="entry name" value="AAA"/>
    <property type="match status" value="1"/>
</dbReference>
<dbReference type="PROSITE" id="PS50893">
    <property type="entry name" value="ABC_TRANSPORTER_2"/>
    <property type="match status" value="1"/>
</dbReference>
<evidence type="ECO:0000256" key="1">
    <source>
        <dbReference type="ARBA" id="ARBA00022448"/>
    </source>
</evidence>
<dbReference type="InterPro" id="IPR003439">
    <property type="entry name" value="ABC_transporter-like_ATP-bd"/>
</dbReference>
<comment type="caution">
    <text evidence="5">The sequence shown here is derived from an EMBL/GenBank/DDBJ whole genome shotgun (WGS) entry which is preliminary data.</text>
</comment>
<dbReference type="InterPro" id="IPR027417">
    <property type="entry name" value="P-loop_NTPase"/>
</dbReference>
<protein>
    <submittedName>
        <fullName evidence="5">ABC transporter ATP-binding protein</fullName>
    </submittedName>
</protein>
<evidence type="ECO:0000256" key="3">
    <source>
        <dbReference type="ARBA" id="ARBA00022840"/>
    </source>
</evidence>
<dbReference type="EMBL" id="JACXJA010000027">
    <property type="protein sequence ID" value="MBD2864117.1"/>
    <property type="molecule type" value="Genomic_DNA"/>
</dbReference>
<dbReference type="SUPFAM" id="SSF52540">
    <property type="entry name" value="P-loop containing nucleoside triphosphate hydrolases"/>
    <property type="match status" value="1"/>
</dbReference>
<dbReference type="AlphaFoldDB" id="A0A927CCA1"/>
<dbReference type="Pfam" id="PF00005">
    <property type="entry name" value="ABC_tran"/>
    <property type="match status" value="1"/>
</dbReference>
<dbReference type="Gene3D" id="3.40.50.300">
    <property type="entry name" value="P-loop containing nucleotide triphosphate hydrolases"/>
    <property type="match status" value="1"/>
</dbReference>
<dbReference type="RefSeq" id="WP_190929745.1">
    <property type="nucleotide sequence ID" value="NZ_JACXJA010000027.1"/>
</dbReference>
<accession>A0A927CCA1</accession>
<organism evidence="5 6">
    <name type="scientific">Paenibacillus oceani</name>
    <dbReference type="NCBI Taxonomy" id="2772510"/>
    <lineage>
        <taxon>Bacteria</taxon>
        <taxon>Bacillati</taxon>
        <taxon>Bacillota</taxon>
        <taxon>Bacilli</taxon>
        <taxon>Bacillales</taxon>
        <taxon>Paenibacillaceae</taxon>
        <taxon>Paenibacillus</taxon>
    </lineage>
</organism>
<evidence type="ECO:0000313" key="6">
    <source>
        <dbReference type="Proteomes" id="UP000639396"/>
    </source>
</evidence>
<sequence length="302" mass="34298">MNSYVISVNGAEKRYESFQLGPIELNVEPGLIVALVGSNGSGKTTLFQMMMNTVLPDRGTIEVFGKRYEDFEVDVKRRIGYVPESSYSEEAGWRVRELVAFHSRWFPTWNQAKWLSLAERFEIDPKTNVKVLSKGMKRRLLFSLALAQEPDLLLLDEPSSGLDPYAWRIMLEEIGQYMAAGNRSVIMATHTIEEVRRLADYVAIIHKGQLLEYTDKDSLVDSWKTFWVGQPLPEPELLPGMVEWEEGPLMRITTNQAQQAEQALLDAGIAIVKRQQVELDEVLHHVIAAQRKQPNGKGAIRV</sequence>
<dbReference type="PANTHER" id="PTHR42939">
    <property type="entry name" value="ABC TRANSPORTER ATP-BINDING PROTEIN ALBC-RELATED"/>
    <property type="match status" value="1"/>
</dbReference>
<gene>
    <name evidence="5" type="ORF">IDH45_19225</name>
</gene>
<evidence type="ECO:0000256" key="2">
    <source>
        <dbReference type="ARBA" id="ARBA00022741"/>
    </source>
</evidence>
<dbReference type="PROSITE" id="PS00211">
    <property type="entry name" value="ABC_TRANSPORTER_1"/>
    <property type="match status" value="1"/>
</dbReference>
<keyword evidence="3 5" id="KW-0067">ATP-binding</keyword>
<feature type="domain" description="ABC transporter" evidence="4">
    <location>
        <begin position="3"/>
        <end position="232"/>
    </location>
</feature>
<dbReference type="CDD" id="cd03230">
    <property type="entry name" value="ABC_DR_subfamily_A"/>
    <property type="match status" value="1"/>
</dbReference>
<keyword evidence="6" id="KW-1185">Reference proteome</keyword>
<evidence type="ECO:0000259" key="4">
    <source>
        <dbReference type="PROSITE" id="PS50893"/>
    </source>
</evidence>
<name>A0A927CCA1_9BACL</name>
<dbReference type="InterPro" id="IPR003593">
    <property type="entry name" value="AAA+_ATPase"/>
</dbReference>
<reference evidence="5" key="1">
    <citation type="submission" date="2020-09" db="EMBL/GenBank/DDBJ databases">
        <title>A novel bacterium of genus Paenibacillus, isolated from South China Sea.</title>
        <authorList>
            <person name="Huang H."/>
            <person name="Mo K."/>
            <person name="Hu Y."/>
        </authorList>
    </citation>
    <scope>NUCLEOTIDE SEQUENCE</scope>
    <source>
        <strain evidence="5">IB182363</strain>
    </source>
</reference>
<dbReference type="PANTHER" id="PTHR42939:SF1">
    <property type="entry name" value="ABC TRANSPORTER ATP-BINDING PROTEIN ALBC-RELATED"/>
    <property type="match status" value="1"/>
</dbReference>
<proteinExistence type="predicted"/>
<dbReference type="Proteomes" id="UP000639396">
    <property type="component" value="Unassembled WGS sequence"/>
</dbReference>
<dbReference type="InterPro" id="IPR017871">
    <property type="entry name" value="ABC_transporter-like_CS"/>
</dbReference>
<dbReference type="GO" id="GO:0005524">
    <property type="term" value="F:ATP binding"/>
    <property type="evidence" value="ECO:0007669"/>
    <property type="project" value="UniProtKB-KW"/>
</dbReference>
<keyword evidence="1" id="KW-0813">Transport</keyword>